<feature type="compositionally biased region" description="Basic and acidic residues" evidence="10">
    <location>
        <begin position="861"/>
        <end position="873"/>
    </location>
</feature>
<dbReference type="PANTHER" id="PTHR45626">
    <property type="entry name" value="TRANSCRIPTION TERMINATION FACTOR 2-RELATED"/>
    <property type="match status" value="1"/>
</dbReference>
<dbReference type="PROSITE" id="PS51194">
    <property type="entry name" value="HELICASE_CTER"/>
    <property type="match status" value="1"/>
</dbReference>
<dbReference type="Proteomes" id="UP001152049">
    <property type="component" value="Unassembled WGS sequence"/>
</dbReference>
<evidence type="ECO:0000256" key="9">
    <source>
        <dbReference type="PROSITE-ProRule" id="PRU00175"/>
    </source>
</evidence>
<feature type="region of interest" description="Disordered" evidence="10">
    <location>
        <begin position="861"/>
        <end position="899"/>
    </location>
</feature>
<dbReference type="GO" id="GO:0004386">
    <property type="term" value="F:helicase activity"/>
    <property type="evidence" value="ECO:0007669"/>
    <property type="project" value="UniProtKB-KW"/>
</dbReference>
<keyword evidence="2" id="KW-0479">Metal-binding</keyword>
<feature type="domain" description="RING-type" evidence="11">
    <location>
        <begin position="789"/>
        <end position="841"/>
    </location>
</feature>
<dbReference type="CDD" id="cd16449">
    <property type="entry name" value="RING-HC"/>
    <property type="match status" value="1"/>
</dbReference>
<evidence type="ECO:0000256" key="1">
    <source>
        <dbReference type="ARBA" id="ARBA00007025"/>
    </source>
</evidence>
<evidence type="ECO:0000313" key="15">
    <source>
        <dbReference type="Proteomes" id="UP001152049"/>
    </source>
</evidence>
<dbReference type="Pfam" id="PF00271">
    <property type="entry name" value="Helicase_C"/>
    <property type="match status" value="1"/>
</dbReference>
<dbReference type="InterPro" id="IPR013083">
    <property type="entry name" value="Znf_RING/FYVE/PHD"/>
</dbReference>
<evidence type="ECO:0000256" key="4">
    <source>
        <dbReference type="ARBA" id="ARBA00022771"/>
    </source>
</evidence>
<dbReference type="SUPFAM" id="SSF52540">
    <property type="entry name" value="P-loop containing nucleoside triphosphate hydrolases"/>
    <property type="match status" value="2"/>
</dbReference>
<comment type="caution">
    <text evidence="14">The sequence shown here is derived from an EMBL/GenBank/DDBJ whole genome shotgun (WGS) entry which is preliminary data.</text>
</comment>
<dbReference type="InterPro" id="IPR050628">
    <property type="entry name" value="SNF2_RAD54_helicase_TF"/>
</dbReference>
<dbReference type="InterPro" id="IPR049730">
    <property type="entry name" value="SNF2/RAD54-like_C"/>
</dbReference>
<sequence>MADTDSASMSLEALQEELTVQKVVLDSLIDSTLEGCEEMRQDAHREIDRLKRLIRSTKQKKQLITQDSQPYSPKDMYTTSPQYGKLKEPATFSLPNRKRGADSARLSIHDNQPKARRMSPLPARNPFSTASVSNNIDQGHMDFIDLTGDDDDDDAIGSEFITQQIKAEERQKQEMADREFARMLSSQGSSGRETPTQSPRANAFTRLMSSQPPGVAAPANGGNWDSDFESSNQTPAYMQESSFHVPGAYDARWDSPSGTEYVTHNPQTRTTPQHMASPMPSRVPAAEEDSDMIFAGSVAVRPTARPQHPASGMGYPDLSRHGHFSNYGPFIPPRPVARPGYSPMPGSSAIGSSLDNIILRTGQFDYSNGYDASGNELPQRLREFIQDSYHNPGLDDKELEELLQNISADSDVPNSDSYNAPAGLKRPLYPHQDIALAWMKKMEEGTNKGGILADDMGLGKTISTLALLLARPATNRPKTNLIIAPVALLRQWEEEITTKTKLSHRLSVYVHHGKKASIEELLRFDVVLTTYGTIAQELKRLEKFEEEKKDRKEVINWGDKTLYTKFALLHPVKATFHRVILDEAQCIKNKETRTAKACSRITATYRWCLTGTPMMNGIVELYSLLRFLRIKPYCKWEEFRQSFGTLFGRNGDPKGIAMERIRALLKAIMLRRKKNSKLDGKPILRLPEKTEEIIYAELSSEERDFYSQLEKHAQVQFSKYLREGSVGKNYSQVLVLLLRLRQACCHPHLNLDVEDAAPSSVSEEEKQKLVEGLDEAIVERIKGIDAFECPICYDAVQCPSFFIPCGHDSCGECLVRIAENASTANLQEGSESTRAKCPVCRGPFDPSKCFSYEIFRRVHMPETIEQGPDKESPVDDEYDSGDDSETESDDESDDEVDKKGNLKDFIVNDELSDEEGEALARKKRKRKGKGKKKALDVKPSMLKTLRKEACKNHDAYKKYMRYLRKTWEPAAKVTECLSQLKQIEETGEKTIIFSQWTLLLDLLEVAMWHEKMVKPERYDGSMSATQRNIAAHNFRERKDVKVMLVSLRAGNAGLNLTAASRVIIMDPFWNPYIEMQAVDRAYRIGQQKEVKVYRILTKETVEDRIVDLQNKKKEMIESALDESEGGKIARLSINDLKYLFNAR</sequence>
<feature type="domain" description="Helicase ATP-binding" evidence="12">
    <location>
        <begin position="441"/>
        <end position="631"/>
    </location>
</feature>
<dbReference type="GO" id="GO:0000724">
    <property type="term" value="P:double-strand break repair via homologous recombination"/>
    <property type="evidence" value="ECO:0007669"/>
    <property type="project" value="TreeGrafter"/>
</dbReference>
<evidence type="ECO:0000256" key="5">
    <source>
        <dbReference type="ARBA" id="ARBA00022801"/>
    </source>
</evidence>
<keyword evidence="5" id="KW-0378">Hydrolase</keyword>
<evidence type="ECO:0008006" key="16">
    <source>
        <dbReference type="Google" id="ProtNLM"/>
    </source>
</evidence>
<dbReference type="SMART" id="SM00487">
    <property type="entry name" value="DEXDc"/>
    <property type="match status" value="1"/>
</dbReference>
<protein>
    <recommendedName>
        <fullName evidence="16">DNA repair protein RAD16</fullName>
    </recommendedName>
</protein>
<evidence type="ECO:0000313" key="14">
    <source>
        <dbReference type="EMBL" id="KAJ4254290.1"/>
    </source>
</evidence>
<dbReference type="InterPro" id="IPR001650">
    <property type="entry name" value="Helicase_C-like"/>
</dbReference>
<dbReference type="SMART" id="SM00490">
    <property type="entry name" value="HELICc"/>
    <property type="match status" value="1"/>
</dbReference>
<dbReference type="Gene3D" id="3.40.50.300">
    <property type="entry name" value="P-loop containing nucleotide triphosphate hydrolases"/>
    <property type="match status" value="2"/>
</dbReference>
<dbReference type="OrthoDB" id="423559at2759"/>
<reference evidence="14" key="1">
    <citation type="submission" date="2022-09" db="EMBL/GenBank/DDBJ databases">
        <title>Fusarium specimens isolated from Avocado Roots.</title>
        <authorList>
            <person name="Stajich J."/>
            <person name="Roper C."/>
            <person name="Heimlech-Rivalta G."/>
        </authorList>
    </citation>
    <scope>NUCLEOTIDE SEQUENCE</scope>
    <source>
        <strain evidence="14">CF00136</strain>
    </source>
</reference>
<evidence type="ECO:0000256" key="2">
    <source>
        <dbReference type="ARBA" id="ARBA00022723"/>
    </source>
</evidence>
<feature type="region of interest" description="Disordered" evidence="10">
    <location>
        <begin position="248"/>
        <end position="283"/>
    </location>
</feature>
<dbReference type="GO" id="GO:0008270">
    <property type="term" value="F:zinc ion binding"/>
    <property type="evidence" value="ECO:0007669"/>
    <property type="project" value="UniProtKB-KW"/>
</dbReference>
<gene>
    <name evidence="14" type="ORF">NW762_009880</name>
</gene>
<comment type="similarity">
    <text evidence="1">Belongs to the SNF2/RAD54 helicase family.</text>
</comment>
<dbReference type="GO" id="GO:0005634">
    <property type="term" value="C:nucleus"/>
    <property type="evidence" value="ECO:0007669"/>
    <property type="project" value="TreeGrafter"/>
</dbReference>
<dbReference type="Pfam" id="PF00176">
    <property type="entry name" value="SNF2-rel_dom"/>
    <property type="match status" value="1"/>
</dbReference>
<feature type="domain" description="Helicase C-terminal" evidence="13">
    <location>
        <begin position="972"/>
        <end position="1137"/>
    </location>
</feature>
<dbReference type="PROSITE" id="PS50089">
    <property type="entry name" value="ZF_RING_2"/>
    <property type="match status" value="1"/>
</dbReference>
<dbReference type="EMBL" id="JAOQAZ010000022">
    <property type="protein sequence ID" value="KAJ4254290.1"/>
    <property type="molecule type" value="Genomic_DNA"/>
</dbReference>
<organism evidence="14 15">
    <name type="scientific">Fusarium torreyae</name>
    <dbReference type="NCBI Taxonomy" id="1237075"/>
    <lineage>
        <taxon>Eukaryota</taxon>
        <taxon>Fungi</taxon>
        <taxon>Dikarya</taxon>
        <taxon>Ascomycota</taxon>
        <taxon>Pezizomycotina</taxon>
        <taxon>Sordariomycetes</taxon>
        <taxon>Hypocreomycetidae</taxon>
        <taxon>Hypocreales</taxon>
        <taxon>Nectriaceae</taxon>
        <taxon>Fusarium</taxon>
    </lineage>
</organism>
<dbReference type="Gene3D" id="3.30.40.10">
    <property type="entry name" value="Zinc/RING finger domain, C3HC4 (zinc finger)"/>
    <property type="match status" value="1"/>
</dbReference>
<dbReference type="AlphaFoldDB" id="A0A9W8RVJ6"/>
<feature type="region of interest" description="Disordered" evidence="10">
    <location>
        <begin position="209"/>
        <end position="232"/>
    </location>
</feature>
<dbReference type="PANTHER" id="PTHR45626:SF16">
    <property type="entry name" value="ATP-DEPENDENT HELICASE ULS1"/>
    <property type="match status" value="1"/>
</dbReference>
<dbReference type="SMART" id="SM00184">
    <property type="entry name" value="RING"/>
    <property type="match status" value="1"/>
</dbReference>
<dbReference type="InterPro" id="IPR018957">
    <property type="entry name" value="Znf_C3HC4_RING-type"/>
</dbReference>
<dbReference type="CDD" id="cd18793">
    <property type="entry name" value="SF2_C_SNF"/>
    <property type="match status" value="1"/>
</dbReference>
<feature type="compositionally biased region" description="Polar residues" evidence="10">
    <location>
        <begin position="256"/>
        <end position="274"/>
    </location>
</feature>
<proteinExistence type="inferred from homology"/>
<dbReference type="SUPFAM" id="SSF57850">
    <property type="entry name" value="RING/U-box"/>
    <property type="match status" value="1"/>
</dbReference>
<dbReference type="InterPro" id="IPR001841">
    <property type="entry name" value="Znf_RING"/>
</dbReference>
<dbReference type="InterPro" id="IPR038718">
    <property type="entry name" value="SNF2-like_sf"/>
</dbReference>
<evidence type="ECO:0000259" key="11">
    <source>
        <dbReference type="PROSITE" id="PS50089"/>
    </source>
</evidence>
<dbReference type="InterPro" id="IPR000330">
    <property type="entry name" value="SNF2_N"/>
</dbReference>
<feature type="compositionally biased region" description="Polar residues" evidence="10">
    <location>
        <begin position="62"/>
        <end position="82"/>
    </location>
</feature>
<keyword evidence="8" id="KW-0067">ATP-binding</keyword>
<dbReference type="PROSITE" id="PS51192">
    <property type="entry name" value="HELICASE_ATP_BIND_1"/>
    <property type="match status" value="1"/>
</dbReference>
<feature type="region of interest" description="Disordered" evidence="10">
    <location>
        <begin position="60"/>
        <end position="103"/>
    </location>
</feature>
<name>A0A9W8RVJ6_9HYPO</name>
<evidence type="ECO:0000256" key="8">
    <source>
        <dbReference type="ARBA" id="ARBA00022840"/>
    </source>
</evidence>
<feature type="compositionally biased region" description="Acidic residues" evidence="10">
    <location>
        <begin position="874"/>
        <end position="895"/>
    </location>
</feature>
<accession>A0A9W8RVJ6</accession>
<dbReference type="CDD" id="cd18008">
    <property type="entry name" value="DEXDc_SHPRH-like"/>
    <property type="match status" value="1"/>
</dbReference>
<evidence type="ECO:0000256" key="6">
    <source>
        <dbReference type="ARBA" id="ARBA00022806"/>
    </source>
</evidence>
<keyword evidence="3" id="KW-0547">Nucleotide-binding</keyword>
<dbReference type="GO" id="GO:0008094">
    <property type="term" value="F:ATP-dependent activity, acting on DNA"/>
    <property type="evidence" value="ECO:0007669"/>
    <property type="project" value="TreeGrafter"/>
</dbReference>
<keyword evidence="7" id="KW-0862">Zinc</keyword>
<evidence type="ECO:0000256" key="7">
    <source>
        <dbReference type="ARBA" id="ARBA00022833"/>
    </source>
</evidence>
<evidence type="ECO:0000256" key="10">
    <source>
        <dbReference type="SAM" id="MobiDB-lite"/>
    </source>
</evidence>
<keyword evidence="6" id="KW-0347">Helicase</keyword>
<dbReference type="GO" id="GO:0016787">
    <property type="term" value="F:hydrolase activity"/>
    <property type="evidence" value="ECO:0007669"/>
    <property type="project" value="UniProtKB-KW"/>
</dbReference>
<keyword evidence="4 9" id="KW-0863">Zinc-finger</keyword>
<dbReference type="Gene3D" id="3.40.50.10810">
    <property type="entry name" value="Tandem AAA-ATPase domain"/>
    <property type="match status" value="1"/>
</dbReference>
<evidence type="ECO:0000259" key="13">
    <source>
        <dbReference type="PROSITE" id="PS51194"/>
    </source>
</evidence>
<dbReference type="InterPro" id="IPR027417">
    <property type="entry name" value="P-loop_NTPase"/>
</dbReference>
<evidence type="ECO:0000256" key="3">
    <source>
        <dbReference type="ARBA" id="ARBA00022741"/>
    </source>
</evidence>
<dbReference type="Pfam" id="PF00097">
    <property type="entry name" value="zf-C3HC4"/>
    <property type="match status" value="1"/>
</dbReference>
<evidence type="ECO:0000259" key="12">
    <source>
        <dbReference type="PROSITE" id="PS51192"/>
    </source>
</evidence>
<dbReference type="InterPro" id="IPR014001">
    <property type="entry name" value="Helicase_ATP-bd"/>
</dbReference>
<dbReference type="GO" id="GO:0005524">
    <property type="term" value="F:ATP binding"/>
    <property type="evidence" value="ECO:0007669"/>
    <property type="project" value="UniProtKB-KW"/>
</dbReference>
<keyword evidence="15" id="KW-1185">Reference proteome</keyword>
<dbReference type="GO" id="GO:0005737">
    <property type="term" value="C:cytoplasm"/>
    <property type="evidence" value="ECO:0007669"/>
    <property type="project" value="TreeGrafter"/>
</dbReference>